<gene>
    <name evidence="3 4" type="primary">LOC112689025</name>
</gene>
<proteinExistence type="predicted"/>
<dbReference type="GeneID" id="112689025"/>
<reference evidence="3 4" key="1">
    <citation type="submission" date="2025-04" db="UniProtKB">
        <authorList>
            <consortium name="RefSeq"/>
        </authorList>
    </citation>
    <scope>IDENTIFICATION</scope>
    <source>
        <tissue evidence="3 4">Whole body</tissue>
    </source>
</reference>
<dbReference type="RefSeq" id="XP_025418306.1">
    <property type="nucleotide sequence ID" value="XM_025562521.1"/>
</dbReference>
<evidence type="ECO:0000313" key="4">
    <source>
        <dbReference type="RefSeq" id="XP_025418307.1"/>
    </source>
</evidence>
<name>A0A8B8G5X2_9HEMI</name>
<keyword evidence="2" id="KW-1185">Reference proteome</keyword>
<evidence type="ECO:0000313" key="2">
    <source>
        <dbReference type="Proteomes" id="UP000694846"/>
    </source>
</evidence>
<accession>A0A8B8G5X2</accession>
<feature type="compositionally biased region" description="Polar residues" evidence="1">
    <location>
        <begin position="40"/>
        <end position="55"/>
    </location>
</feature>
<dbReference type="AlphaFoldDB" id="A0A8B8G5X2"/>
<feature type="region of interest" description="Disordered" evidence="1">
    <location>
        <begin position="1"/>
        <end position="59"/>
    </location>
</feature>
<evidence type="ECO:0000256" key="1">
    <source>
        <dbReference type="SAM" id="MobiDB-lite"/>
    </source>
</evidence>
<protein>
    <submittedName>
        <fullName evidence="3 4">Uncharacterized protein LOC112689025</fullName>
    </submittedName>
</protein>
<dbReference type="OrthoDB" id="6618032at2759"/>
<dbReference type="Proteomes" id="UP000694846">
    <property type="component" value="Unplaced"/>
</dbReference>
<evidence type="ECO:0000313" key="3">
    <source>
        <dbReference type="RefSeq" id="XP_025418306.1"/>
    </source>
</evidence>
<sequence>MASWLFGASKLKTDPIEETKDTQPVPTADLEPRPAENLPTMPNTPYSLQPNVSKLSDQDVKPTSMLDSIPFVLSSKINMNTNNYTNNLEDTKRCLLSVKKILESDMYNYDFSNDRRLVNNSTTYVP</sequence>
<organism evidence="2 4">
    <name type="scientific">Sipha flava</name>
    <name type="common">yellow sugarcane aphid</name>
    <dbReference type="NCBI Taxonomy" id="143950"/>
    <lineage>
        <taxon>Eukaryota</taxon>
        <taxon>Metazoa</taxon>
        <taxon>Ecdysozoa</taxon>
        <taxon>Arthropoda</taxon>
        <taxon>Hexapoda</taxon>
        <taxon>Insecta</taxon>
        <taxon>Pterygota</taxon>
        <taxon>Neoptera</taxon>
        <taxon>Paraneoptera</taxon>
        <taxon>Hemiptera</taxon>
        <taxon>Sternorrhyncha</taxon>
        <taxon>Aphidomorpha</taxon>
        <taxon>Aphidoidea</taxon>
        <taxon>Aphididae</taxon>
        <taxon>Sipha</taxon>
    </lineage>
</organism>
<feature type="compositionally biased region" description="Basic and acidic residues" evidence="1">
    <location>
        <begin position="11"/>
        <end position="21"/>
    </location>
</feature>
<dbReference type="RefSeq" id="XP_025418307.1">
    <property type="nucleotide sequence ID" value="XM_025562522.1"/>
</dbReference>